<keyword evidence="3 8" id="KW-0690">Ribosome biogenesis</keyword>
<dbReference type="PANTHER" id="PTHR13457:SF1">
    <property type="entry name" value="HEAT REPEAT-CONTAINING PROTEIN 1"/>
    <property type="match status" value="1"/>
</dbReference>
<dbReference type="InterPro" id="IPR016024">
    <property type="entry name" value="ARM-type_fold"/>
</dbReference>
<keyword evidence="4 8" id="KW-0698">rRNA processing</keyword>
<dbReference type="InterPro" id="IPR056473">
    <property type="entry name" value="HEAT_Utp10/HEAT1"/>
</dbReference>
<dbReference type="GO" id="GO:0045943">
    <property type="term" value="P:positive regulation of transcription by RNA polymerase I"/>
    <property type="evidence" value="ECO:0007669"/>
    <property type="project" value="TreeGrafter"/>
</dbReference>
<comment type="similarity">
    <text evidence="2 8">Belongs to the HEATR1/UTP10 family.</text>
</comment>
<dbReference type="PROSITE" id="PS50077">
    <property type="entry name" value="HEAT_REPEAT"/>
    <property type="match status" value="1"/>
</dbReference>
<dbReference type="OrthoDB" id="31183at2759"/>
<sequence length="2023" mass="232244">MATSLAEQLQRLAVPQTSLLKRDKKRASLLFDPKEAAGIKRETFYQIGLEGLEELIEKNAQFKQFRETLFGVLSKDFERSVQNTDANKLLDRNIKRFLLILSPYFLINSSHKALEWLIHRYMIQDYNREDLLKLILPFHESNIFVRALQLLQFKDSNDTWYFLKALQKPGLHLTKNALLNQAATNSYILKFVGKYIQELIKEHNKPQLLAVSFNFYCVVYMGAIEYSTNIREDQLSQMLPFLLKGLASDIPDYCAASYLIVARLVAKSTLSNKMLDALVEKISKLNNSSLKTESCLVLLVLYQSQDWYKKVPDAALQNFLENRVWLMKELHTLDTNGSYIYPFLERLVSNSFAKCMMSNDNGEIKELINQILADLKLDDFFVGTFLYALLDSLPKTFKISEGLKNWLTEIVQTLERQYPTQFDKTVYKIMASDHEPAMKKRKKMLHKVLKNTMTYKGKFELIENMCHANEECRTQAIEQLKNNFDNFNDTDKEIIKNLLIERLNADNPKVIKKTLDVIAIKRSIFDEVVLRDVLFTLVKKCKTGKLEKITETVLTMLISLPESSKDWLTFMALFPYLITNSQEEFDKYLPILSEYIKNHEILKRTQNLLLSSKDPNEFAKIVIKTLQNSNDMHYTWKLINTLSGVPTEKRDTLHKYIASVIITNILSKQSSIDTCKLILEILYTYFKSTDKVCNKNTSIADNILVCFQNKLPIDGFIDCVENIAYKTAVPPNLGALNFFNVEANEYFIFLFKIIMANEKDQSIAMRILEHFCKTLQEKLEFILNVCSSDHSLLSDESLITGLKVIISLLEKDAGENMQSFNNINVLIVPFLLTLLSSPENDIRKLSCTIVNILHQPQQKKSESFLPLLEGLHRQIEEIELDNEQLPLIVFKILAPENTKGKKLVRELNIIRKKLIAIVCDDAKYPLYLQSGLLTVLSHINGIEMFEEIANKAIVILKKELIVLNKHESIIVENSLLKIEQNIADKITCGTKIWELIEVALKDEKTVVTCKEKNLCPTLLVLNQLEKEIFSHLKEDVTKNLLKLLTEISTFGQNPEILPASSRIFKHIDLDVKHILDLLVSMKEVQSPKLDESKKKRRLSVVPTIDILDTPEWKKGTTVLEFLQDKKKIRNSNMLLPILFDILKKCLDFDEQSSVEYPKQLLLSLILHCCTKIEETLPENVFNMELIVQCIRASQNPQTHHHALLVLACTAQLIPTQVLHHIMAIFTFMGSSVLRHDDAYSFQIITKIIDTIIPILVKDSDEVNISKVLRVFVDAILDVPEHRRLPLYKQLLERINAKENLYLFLLLIFESHVCHNCPEKQGFSIKGIDTTPRRLDIAANLAREFPPEIVILSCIKLIKYLKELPEEKDDKMDSDEVCATFDISTHTPKQFRHYKYTLLTFTSNLLASNEFVNKIALLSDKDLLNLESLYKESIIHILTYVQRISKVADKNINTPQAQYWKVVLHHSYDILDSINALLTPQMFLLVFKGLMVHNISTVRRRALELLNTKLQYNTSYFTECDVNEIYALIPAILAILESLESNIEPEQELIVQTALLSLKLISKSLATQDPERFVTILDYITVLVKSVKASPNVQASIVLCLAELIANLRAHAISNLHSFMPALIKILKHQKSQETPTLLLLSVITAVDKVLDSLPLFLSPYLEKLLFELSILMCHWGSSTEEQKLQPKLLSIRQKIGSVIPSRVLIPAIEKCYDNLIEKRQFKAISSLMDILGENMTNLKGPEINSNLQELTAFFLNALQFRSNGNCSLSEANEIEGHIIKSFTILILKLSEGNFRPLYYKLFDWATRAEVKSERVITFYGLSSGISQSLKGLFVLFAGHFLNNSAQILEACNKIKNDDLYYDDDDKNMLLLTNVLQTLHSVFLYDNQKFINKDRFEVLMQPIVNQLENTLGGMQSLIKRNKEILTPCIVNFALATADDSLWKQMNYQVLLKMRHTDSDVRLVALHCLTELVKKLGEDFLPLLPETIPFLAELLEDEDEIVEKSCKKAVQEMEKVLGEPLQKYF</sequence>
<dbReference type="InterPro" id="IPR011989">
    <property type="entry name" value="ARM-like"/>
</dbReference>
<keyword evidence="6 8" id="KW-0687">Ribonucleoprotein</keyword>
<dbReference type="GO" id="GO:0000462">
    <property type="term" value="P:maturation of SSU-rRNA from tricistronic rRNA transcript (SSU-rRNA, 5.8S rRNA, LSU-rRNA)"/>
    <property type="evidence" value="ECO:0007669"/>
    <property type="project" value="TreeGrafter"/>
</dbReference>
<gene>
    <name evidence="10" type="ORF">MELIAE_LOCUS8425</name>
</gene>
<evidence type="ECO:0000256" key="7">
    <source>
        <dbReference type="PROSITE-ProRule" id="PRU00103"/>
    </source>
</evidence>
<evidence type="ECO:0000256" key="2">
    <source>
        <dbReference type="ARBA" id="ARBA00010559"/>
    </source>
</evidence>
<keyword evidence="11" id="KW-1185">Reference proteome</keyword>
<dbReference type="SMART" id="SM01036">
    <property type="entry name" value="BP28CT"/>
    <property type="match status" value="1"/>
</dbReference>
<evidence type="ECO:0000256" key="5">
    <source>
        <dbReference type="ARBA" id="ARBA00023242"/>
    </source>
</evidence>
<comment type="subcellular location">
    <subcellularLocation>
        <location evidence="1 8">Nucleus</location>
        <location evidence="1 8">Nucleolus</location>
    </subcellularLocation>
</comment>
<keyword evidence="5 8" id="KW-0539">Nucleus</keyword>
<evidence type="ECO:0000256" key="6">
    <source>
        <dbReference type="ARBA" id="ARBA00023274"/>
    </source>
</evidence>
<dbReference type="PANTHER" id="PTHR13457">
    <property type="entry name" value="BAP28"/>
    <property type="match status" value="1"/>
</dbReference>
<dbReference type="InterPro" id="IPR022125">
    <property type="entry name" value="U3snoRNP10_N"/>
</dbReference>
<evidence type="ECO:0000256" key="8">
    <source>
        <dbReference type="RuleBase" id="RU367065"/>
    </source>
</evidence>
<dbReference type="EMBL" id="OV121136">
    <property type="protein sequence ID" value="CAH0557807.1"/>
    <property type="molecule type" value="Genomic_DNA"/>
</dbReference>
<dbReference type="Pfam" id="PF23243">
    <property type="entry name" value="HEAT_HEATR1"/>
    <property type="match status" value="1"/>
</dbReference>
<dbReference type="InterPro" id="IPR021133">
    <property type="entry name" value="HEAT_type_2"/>
</dbReference>
<dbReference type="Pfam" id="PF12397">
    <property type="entry name" value="U3snoRNP10"/>
    <property type="match status" value="1"/>
</dbReference>
<dbReference type="Proteomes" id="UP001154078">
    <property type="component" value="Chromosome 5"/>
</dbReference>
<evidence type="ECO:0000313" key="10">
    <source>
        <dbReference type="EMBL" id="CAH0557807.1"/>
    </source>
</evidence>
<organism evidence="10 11">
    <name type="scientific">Brassicogethes aeneus</name>
    <name type="common">Rape pollen beetle</name>
    <name type="synonym">Meligethes aeneus</name>
    <dbReference type="NCBI Taxonomy" id="1431903"/>
    <lineage>
        <taxon>Eukaryota</taxon>
        <taxon>Metazoa</taxon>
        <taxon>Ecdysozoa</taxon>
        <taxon>Arthropoda</taxon>
        <taxon>Hexapoda</taxon>
        <taxon>Insecta</taxon>
        <taxon>Pterygota</taxon>
        <taxon>Neoptera</taxon>
        <taxon>Endopterygota</taxon>
        <taxon>Coleoptera</taxon>
        <taxon>Polyphaga</taxon>
        <taxon>Cucujiformia</taxon>
        <taxon>Nitidulidae</taxon>
        <taxon>Meligethinae</taxon>
        <taxon>Brassicogethes</taxon>
    </lineage>
</organism>
<evidence type="ECO:0000313" key="11">
    <source>
        <dbReference type="Proteomes" id="UP001154078"/>
    </source>
</evidence>
<dbReference type="Gene3D" id="1.25.10.10">
    <property type="entry name" value="Leucine-rich Repeat Variant"/>
    <property type="match status" value="2"/>
</dbReference>
<dbReference type="GO" id="GO:0030686">
    <property type="term" value="C:90S preribosome"/>
    <property type="evidence" value="ECO:0007669"/>
    <property type="project" value="TreeGrafter"/>
</dbReference>
<evidence type="ECO:0000256" key="4">
    <source>
        <dbReference type="ARBA" id="ARBA00022552"/>
    </source>
</evidence>
<evidence type="ECO:0000256" key="3">
    <source>
        <dbReference type="ARBA" id="ARBA00022517"/>
    </source>
</evidence>
<evidence type="ECO:0000259" key="9">
    <source>
        <dbReference type="SMART" id="SM01036"/>
    </source>
</evidence>
<dbReference type="InterPro" id="IPR040191">
    <property type="entry name" value="UTP10"/>
</dbReference>
<comment type="function">
    <text evidence="8">Involved in nucleolar processing of pre-18S ribosomal RNA.</text>
</comment>
<reference evidence="10" key="1">
    <citation type="submission" date="2021-12" db="EMBL/GenBank/DDBJ databases">
        <authorList>
            <person name="King R."/>
        </authorList>
    </citation>
    <scope>NUCLEOTIDE SEQUENCE</scope>
</reference>
<dbReference type="GO" id="GO:0032040">
    <property type="term" value="C:small-subunit processome"/>
    <property type="evidence" value="ECO:0007669"/>
    <property type="project" value="TreeGrafter"/>
</dbReference>
<proteinExistence type="inferred from homology"/>
<evidence type="ECO:0000256" key="1">
    <source>
        <dbReference type="ARBA" id="ARBA00004604"/>
    </source>
</evidence>
<dbReference type="SUPFAM" id="SSF48371">
    <property type="entry name" value="ARM repeat"/>
    <property type="match status" value="2"/>
</dbReference>
<feature type="domain" description="BP28 C-terminal" evidence="9">
    <location>
        <begin position="1740"/>
        <end position="1889"/>
    </location>
</feature>
<dbReference type="GO" id="GO:0030515">
    <property type="term" value="F:snoRNA binding"/>
    <property type="evidence" value="ECO:0007669"/>
    <property type="project" value="TreeGrafter"/>
</dbReference>
<protein>
    <recommendedName>
        <fullName evidence="8">HEAT repeat-containing protein 1</fullName>
    </recommendedName>
</protein>
<feature type="repeat" description="HEAT" evidence="7">
    <location>
        <begin position="1985"/>
        <end position="2021"/>
    </location>
</feature>
<dbReference type="InterPro" id="IPR012954">
    <property type="entry name" value="BP28_C_dom"/>
</dbReference>
<dbReference type="Pfam" id="PF08146">
    <property type="entry name" value="BP28CT"/>
    <property type="match status" value="1"/>
</dbReference>
<accession>A0A9P0FJP4</accession>
<dbReference type="GO" id="GO:0034455">
    <property type="term" value="C:t-UTP complex"/>
    <property type="evidence" value="ECO:0007669"/>
    <property type="project" value="TreeGrafter"/>
</dbReference>
<name>A0A9P0FJP4_BRAAE</name>